<evidence type="ECO:0000313" key="2">
    <source>
        <dbReference type="Proteomes" id="UP000001075"/>
    </source>
</evidence>
<accession>G3HTX7</accession>
<dbReference type="AlphaFoldDB" id="G3HTX7"/>
<gene>
    <name evidence="1" type="ORF">I79_014357</name>
</gene>
<protein>
    <submittedName>
        <fullName evidence="1">Uncharacterized protein</fullName>
    </submittedName>
</protein>
<evidence type="ECO:0000313" key="1">
    <source>
        <dbReference type="EMBL" id="EGW04689.1"/>
    </source>
</evidence>
<reference evidence="2" key="1">
    <citation type="journal article" date="2011" name="Nat. Biotechnol.">
        <title>The genomic sequence of the Chinese hamster ovary (CHO)-K1 cell line.</title>
        <authorList>
            <person name="Xu X."/>
            <person name="Nagarajan H."/>
            <person name="Lewis N.E."/>
            <person name="Pan S."/>
            <person name="Cai Z."/>
            <person name="Liu X."/>
            <person name="Chen W."/>
            <person name="Xie M."/>
            <person name="Wang W."/>
            <person name="Hammond S."/>
            <person name="Andersen M.R."/>
            <person name="Neff N."/>
            <person name="Passarelli B."/>
            <person name="Koh W."/>
            <person name="Fan H.C."/>
            <person name="Wang J."/>
            <person name="Gui Y."/>
            <person name="Lee K.H."/>
            <person name="Betenbaugh M.J."/>
            <person name="Quake S.R."/>
            <person name="Famili I."/>
            <person name="Palsson B.O."/>
            <person name="Wang J."/>
        </authorList>
    </citation>
    <scope>NUCLEOTIDE SEQUENCE [LARGE SCALE GENOMIC DNA]</scope>
    <source>
        <strain evidence="2">CHO K1 cell line</strain>
    </source>
</reference>
<dbReference type="EMBL" id="JH000721">
    <property type="protein sequence ID" value="EGW04689.1"/>
    <property type="molecule type" value="Genomic_DNA"/>
</dbReference>
<proteinExistence type="predicted"/>
<sequence length="61" mass="6508">MAPLCSLPPHPLASSPLWPLPLLFSVPSPFLGSPSGPVPLLKNYILTPETVGSHPWPRSPD</sequence>
<dbReference type="InParanoid" id="G3HTX7"/>
<organism evidence="1 2">
    <name type="scientific">Cricetulus griseus</name>
    <name type="common">Chinese hamster</name>
    <name type="synonym">Cricetulus barabensis griseus</name>
    <dbReference type="NCBI Taxonomy" id="10029"/>
    <lineage>
        <taxon>Eukaryota</taxon>
        <taxon>Metazoa</taxon>
        <taxon>Chordata</taxon>
        <taxon>Craniata</taxon>
        <taxon>Vertebrata</taxon>
        <taxon>Euteleostomi</taxon>
        <taxon>Mammalia</taxon>
        <taxon>Eutheria</taxon>
        <taxon>Euarchontoglires</taxon>
        <taxon>Glires</taxon>
        <taxon>Rodentia</taxon>
        <taxon>Myomorpha</taxon>
        <taxon>Muroidea</taxon>
        <taxon>Cricetidae</taxon>
        <taxon>Cricetinae</taxon>
        <taxon>Cricetulus</taxon>
    </lineage>
</organism>
<name>G3HTX7_CRIGR</name>
<dbReference type="Proteomes" id="UP000001075">
    <property type="component" value="Unassembled WGS sequence"/>
</dbReference>